<dbReference type="Pfam" id="PF13180">
    <property type="entry name" value="PDZ_2"/>
    <property type="match status" value="1"/>
</dbReference>
<dbReference type="KEGG" id="aviv:LF296_12935"/>
<comment type="similarity">
    <text evidence="1">Belongs to the peptidase S1C family.</text>
</comment>
<dbReference type="GO" id="GO:0006508">
    <property type="term" value="P:proteolysis"/>
    <property type="evidence" value="ECO:0007669"/>
    <property type="project" value="UniProtKB-KW"/>
</dbReference>
<dbReference type="PROSITE" id="PS50106">
    <property type="entry name" value="PDZ"/>
    <property type="match status" value="1"/>
</dbReference>
<dbReference type="InterPro" id="IPR009003">
    <property type="entry name" value="Peptidase_S1_PA"/>
</dbReference>
<dbReference type="SMART" id="SM00228">
    <property type="entry name" value="PDZ"/>
    <property type="match status" value="1"/>
</dbReference>
<name>A0AAJ6P4C9_9GAMM</name>
<gene>
    <name evidence="6" type="ORF">LF296_12935</name>
</gene>
<reference evidence="6" key="1">
    <citation type="journal article" date="2022" name="Front Environ Sci">
        <title>Complete genome sequence analysis of a novel alkane-degrading bacterial strain, Acinetobacter vivianii KJ-1, and its diesel degradation ability.</title>
        <authorList>
            <person name="Zhang Y."/>
            <person name="Song F."/>
            <person name="Wang J."/>
            <person name="Zhao Q."/>
            <person name="Zheng L."/>
            <person name="Wang Z."/>
            <person name="Zhang X."/>
            <person name="Gao Y."/>
            <person name="Chen G."/>
            <person name="Huang Y."/>
        </authorList>
    </citation>
    <scope>NUCLEOTIDE SEQUENCE</scope>
    <source>
        <strain evidence="6">KJ-1</strain>
    </source>
</reference>
<dbReference type="InterPro" id="IPR051201">
    <property type="entry name" value="Chloro_Bact_Ser_Proteases"/>
</dbReference>
<evidence type="ECO:0000256" key="2">
    <source>
        <dbReference type="ARBA" id="ARBA00022670"/>
    </source>
</evidence>
<keyword evidence="4" id="KW-0720">Serine protease</keyword>
<dbReference type="PRINTS" id="PR00834">
    <property type="entry name" value="PROTEASES2C"/>
</dbReference>
<dbReference type="InterPro" id="IPR036034">
    <property type="entry name" value="PDZ_sf"/>
</dbReference>
<dbReference type="EMBL" id="CP085083">
    <property type="protein sequence ID" value="WDZ50226.1"/>
    <property type="molecule type" value="Genomic_DNA"/>
</dbReference>
<evidence type="ECO:0000259" key="5">
    <source>
        <dbReference type="PROSITE" id="PS50106"/>
    </source>
</evidence>
<keyword evidence="2" id="KW-0645">Protease</keyword>
<dbReference type="GO" id="GO:0004252">
    <property type="term" value="F:serine-type endopeptidase activity"/>
    <property type="evidence" value="ECO:0007669"/>
    <property type="project" value="InterPro"/>
</dbReference>
<dbReference type="FunFam" id="2.40.10.10:FF:000001">
    <property type="entry name" value="Periplasmic serine protease DegS"/>
    <property type="match status" value="1"/>
</dbReference>
<accession>A0AAJ6P4C9</accession>
<protein>
    <submittedName>
        <fullName evidence="6">Trypsin-like peptidase domain-containing protein</fullName>
    </submittedName>
</protein>
<proteinExistence type="inferred from homology"/>
<dbReference type="Gene3D" id="2.30.42.10">
    <property type="match status" value="1"/>
</dbReference>
<dbReference type="InterPro" id="IPR001940">
    <property type="entry name" value="Peptidase_S1C"/>
</dbReference>
<evidence type="ECO:0000256" key="3">
    <source>
        <dbReference type="ARBA" id="ARBA00022801"/>
    </source>
</evidence>
<evidence type="ECO:0000313" key="6">
    <source>
        <dbReference type="EMBL" id="WDZ50226.1"/>
    </source>
</evidence>
<evidence type="ECO:0000256" key="1">
    <source>
        <dbReference type="ARBA" id="ARBA00010541"/>
    </source>
</evidence>
<dbReference type="PANTHER" id="PTHR43343">
    <property type="entry name" value="PEPTIDASE S12"/>
    <property type="match status" value="1"/>
</dbReference>
<dbReference type="InterPro" id="IPR001478">
    <property type="entry name" value="PDZ"/>
</dbReference>
<feature type="domain" description="PDZ" evidence="5">
    <location>
        <begin position="275"/>
        <end position="364"/>
    </location>
</feature>
<dbReference type="RefSeq" id="WP_272654622.1">
    <property type="nucleotide sequence ID" value="NZ_CP085083.1"/>
</dbReference>
<dbReference type="PANTHER" id="PTHR43343:SF3">
    <property type="entry name" value="PROTEASE DO-LIKE 8, CHLOROPLASTIC"/>
    <property type="match status" value="1"/>
</dbReference>
<reference evidence="6" key="2">
    <citation type="submission" date="2023-02" db="EMBL/GenBank/DDBJ databases">
        <authorList>
            <person name="Huang Y."/>
            <person name="Zhang Y."/>
            <person name="Zhang T."/>
            <person name="Wang J."/>
        </authorList>
    </citation>
    <scope>NUCLEOTIDE SEQUENCE</scope>
    <source>
        <strain evidence="6">KJ-1</strain>
    </source>
</reference>
<dbReference type="Gene3D" id="2.40.10.120">
    <property type="match status" value="1"/>
</dbReference>
<dbReference type="Proteomes" id="UP001199528">
    <property type="component" value="Chromosome"/>
</dbReference>
<dbReference type="SUPFAM" id="SSF50494">
    <property type="entry name" value="Trypsin-like serine proteases"/>
    <property type="match status" value="1"/>
</dbReference>
<organism evidence="6 7">
    <name type="scientific">Acinetobacter vivianii</name>
    <dbReference type="NCBI Taxonomy" id="1776742"/>
    <lineage>
        <taxon>Bacteria</taxon>
        <taxon>Pseudomonadati</taxon>
        <taxon>Pseudomonadota</taxon>
        <taxon>Gammaproteobacteria</taxon>
        <taxon>Moraxellales</taxon>
        <taxon>Moraxellaceae</taxon>
        <taxon>Acinetobacter</taxon>
    </lineage>
</organism>
<dbReference type="AlphaFoldDB" id="A0AAJ6P4C9"/>
<keyword evidence="3" id="KW-0378">Hydrolase</keyword>
<evidence type="ECO:0000313" key="7">
    <source>
        <dbReference type="Proteomes" id="UP001199528"/>
    </source>
</evidence>
<evidence type="ECO:0000256" key="4">
    <source>
        <dbReference type="ARBA" id="ARBA00022825"/>
    </source>
</evidence>
<sequence length="393" mass="42045">MRRAFTWLPWVLLILVIFSFLAWQKSHQPKPTVAADGVKMPAEKVEPLIDTSRAGGVVSYSAAVKVAAPAVVNIFTTQKVKQMNHPLLNDPVFREFFGNQVPQQPQNENSLGSGVIVRADGYILTNNHVIAQAEHIVVALHDGRRAEAKVIGTDPDTDLAVIKIELDKLPVLPFKLSGNEVGDVVLAIGNPFGVGQTVTQGIISATGRSDLGINTYEDFIQTDAAINPGNSGGALIDVAGNLIGVNTAIFSQSGGSLGIGFAIPAKVCQQVLNSILKDGRVVRGWLGISLIPNNLDEDVLAAKPIGVTVADVLREGPSDVAGIKRGDKIIQVNNEQISSASHLINYVALQDPGSLIEVVVEREGKQQTLQVKVGERKVQQNAQSQYIPLPKHQ</sequence>
<dbReference type="Pfam" id="PF13365">
    <property type="entry name" value="Trypsin_2"/>
    <property type="match status" value="1"/>
</dbReference>
<dbReference type="SUPFAM" id="SSF50156">
    <property type="entry name" value="PDZ domain-like"/>
    <property type="match status" value="1"/>
</dbReference>